<dbReference type="OrthoDB" id="2660013at2"/>
<evidence type="ECO:0000256" key="1">
    <source>
        <dbReference type="ARBA" id="ARBA00023015"/>
    </source>
</evidence>
<feature type="domain" description="OmpR/PhoB-type" evidence="5">
    <location>
        <begin position="1"/>
        <end position="54"/>
    </location>
</feature>
<gene>
    <name evidence="6" type="ORF">EJP82_06400</name>
</gene>
<dbReference type="GO" id="GO:0000160">
    <property type="term" value="P:phosphorelay signal transduction system"/>
    <property type="evidence" value="ECO:0007669"/>
    <property type="project" value="InterPro"/>
</dbReference>
<sequence length="56" mass="6643">MTKEQIYNRIWGLDSEAGIDIVELYVHYLQTKLSSWHADQYIQTVRGLGYILRINE</sequence>
<comment type="caution">
    <text evidence="6">The sequence shown here is derived from an EMBL/GenBank/DDBJ whole genome shotgun (WGS) entry which is preliminary data.</text>
</comment>
<evidence type="ECO:0000256" key="4">
    <source>
        <dbReference type="PROSITE-ProRule" id="PRU01091"/>
    </source>
</evidence>
<dbReference type="RefSeq" id="WP_127191216.1">
    <property type="nucleotide sequence ID" value="NZ_RZNY01000004.1"/>
</dbReference>
<keyword evidence="7" id="KW-1185">Reference proteome</keyword>
<dbReference type="Pfam" id="PF00486">
    <property type="entry name" value="Trans_reg_C"/>
    <property type="match status" value="1"/>
</dbReference>
<dbReference type="InterPro" id="IPR036388">
    <property type="entry name" value="WH-like_DNA-bd_sf"/>
</dbReference>
<dbReference type="InterPro" id="IPR001867">
    <property type="entry name" value="OmpR/PhoB-type_DNA-bd"/>
</dbReference>
<dbReference type="SUPFAM" id="SSF46894">
    <property type="entry name" value="C-terminal effector domain of the bipartite response regulators"/>
    <property type="match status" value="1"/>
</dbReference>
<feature type="DNA-binding region" description="OmpR/PhoB-type" evidence="4">
    <location>
        <begin position="1"/>
        <end position="54"/>
    </location>
</feature>
<keyword evidence="2 4" id="KW-0238">DNA-binding</keyword>
<evidence type="ECO:0000259" key="5">
    <source>
        <dbReference type="PROSITE" id="PS51755"/>
    </source>
</evidence>
<dbReference type="Gene3D" id="1.10.10.10">
    <property type="entry name" value="Winged helix-like DNA-binding domain superfamily/Winged helix DNA-binding domain"/>
    <property type="match status" value="1"/>
</dbReference>
<proteinExistence type="predicted"/>
<dbReference type="CDD" id="cd00383">
    <property type="entry name" value="trans_reg_C"/>
    <property type="match status" value="1"/>
</dbReference>
<dbReference type="Proteomes" id="UP000279446">
    <property type="component" value="Unassembled WGS sequence"/>
</dbReference>
<organism evidence="6 7">
    <name type="scientific">Paenibacillus anaericanus</name>
    <dbReference type="NCBI Taxonomy" id="170367"/>
    <lineage>
        <taxon>Bacteria</taxon>
        <taxon>Bacillati</taxon>
        <taxon>Bacillota</taxon>
        <taxon>Bacilli</taxon>
        <taxon>Bacillales</taxon>
        <taxon>Paenibacillaceae</taxon>
        <taxon>Paenibacillus</taxon>
    </lineage>
</organism>
<evidence type="ECO:0000256" key="2">
    <source>
        <dbReference type="ARBA" id="ARBA00023125"/>
    </source>
</evidence>
<dbReference type="InterPro" id="IPR016032">
    <property type="entry name" value="Sig_transdc_resp-reg_C-effctor"/>
</dbReference>
<evidence type="ECO:0000313" key="7">
    <source>
        <dbReference type="Proteomes" id="UP000279446"/>
    </source>
</evidence>
<evidence type="ECO:0000313" key="6">
    <source>
        <dbReference type="EMBL" id="RUT47339.1"/>
    </source>
</evidence>
<dbReference type="EMBL" id="RZNY01000004">
    <property type="protein sequence ID" value="RUT47339.1"/>
    <property type="molecule type" value="Genomic_DNA"/>
</dbReference>
<evidence type="ECO:0000256" key="3">
    <source>
        <dbReference type="ARBA" id="ARBA00023163"/>
    </source>
</evidence>
<dbReference type="GO" id="GO:0003677">
    <property type="term" value="F:DNA binding"/>
    <property type="evidence" value="ECO:0007669"/>
    <property type="project" value="UniProtKB-UniRule"/>
</dbReference>
<keyword evidence="3" id="KW-0804">Transcription</keyword>
<dbReference type="GO" id="GO:0006355">
    <property type="term" value="P:regulation of DNA-templated transcription"/>
    <property type="evidence" value="ECO:0007669"/>
    <property type="project" value="InterPro"/>
</dbReference>
<reference evidence="6 7" key="1">
    <citation type="submission" date="2018-12" db="EMBL/GenBank/DDBJ databases">
        <authorList>
            <person name="Sun L."/>
            <person name="Chen Z."/>
        </authorList>
    </citation>
    <scope>NUCLEOTIDE SEQUENCE [LARGE SCALE GENOMIC DNA]</scope>
    <source>
        <strain evidence="6 7">DSM 15890</strain>
    </source>
</reference>
<dbReference type="PROSITE" id="PS51755">
    <property type="entry name" value="OMPR_PHOB"/>
    <property type="match status" value="1"/>
</dbReference>
<dbReference type="AlphaFoldDB" id="A0A433YBX0"/>
<name>A0A433YBX0_9BACL</name>
<keyword evidence="1" id="KW-0805">Transcription regulation</keyword>
<protein>
    <submittedName>
        <fullName evidence="6">Winged helix family transcriptional regulator</fullName>
    </submittedName>
</protein>
<accession>A0A433YBX0</accession>